<feature type="transmembrane region" description="Helical" evidence="1">
    <location>
        <begin position="91"/>
        <end position="109"/>
    </location>
</feature>
<keyword evidence="1" id="KW-1133">Transmembrane helix</keyword>
<keyword evidence="3" id="KW-1185">Reference proteome</keyword>
<dbReference type="RefSeq" id="WP_209524376.1">
    <property type="nucleotide sequence ID" value="NZ_JAEEGA010000001.1"/>
</dbReference>
<dbReference type="AlphaFoldDB" id="A0A940P9T2"/>
<name>A0A940P9T2_9ENTE</name>
<dbReference type="InterPro" id="IPR043128">
    <property type="entry name" value="Rev_trsase/Diguanyl_cyclase"/>
</dbReference>
<feature type="transmembrane region" description="Helical" evidence="1">
    <location>
        <begin position="7"/>
        <end position="28"/>
    </location>
</feature>
<dbReference type="EMBL" id="JAEEGA010000001">
    <property type="protein sequence ID" value="MBP1039471.1"/>
    <property type="molecule type" value="Genomic_DNA"/>
</dbReference>
<proteinExistence type="predicted"/>
<organism evidence="2 3">
    <name type="scientific">Vagococcus allomyrinae</name>
    <dbReference type="NCBI Taxonomy" id="2794353"/>
    <lineage>
        <taxon>Bacteria</taxon>
        <taxon>Bacillati</taxon>
        <taxon>Bacillota</taxon>
        <taxon>Bacilli</taxon>
        <taxon>Lactobacillales</taxon>
        <taxon>Enterococcaceae</taxon>
        <taxon>Vagococcus</taxon>
    </lineage>
</organism>
<comment type="caution">
    <text evidence="2">The sequence shown here is derived from an EMBL/GenBank/DDBJ whole genome shotgun (WGS) entry which is preliminary data.</text>
</comment>
<evidence type="ECO:0000256" key="1">
    <source>
        <dbReference type="SAM" id="Phobius"/>
    </source>
</evidence>
<dbReference type="Gene3D" id="3.30.70.270">
    <property type="match status" value="1"/>
</dbReference>
<feature type="transmembrane region" description="Helical" evidence="1">
    <location>
        <begin position="34"/>
        <end position="53"/>
    </location>
</feature>
<feature type="transmembrane region" description="Helical" evidence="1">
    <location>
        <begin position="60"/>
        <end position="79"/>
    </location>
</feature>
<protein>
    <submittedName>
        <fullName evidence="2">GGDEF domain-containing protein</fullName>
    </submittedName>
</protein>
<accession>A0A940P9T2</accession>
<gene>
    <name evidence="2" type="ORF">I6N95_00485</name>
</gene>
<keyword evidence="1" id="KW-0472">Membrane</keyword>
<keyword evidence="1" id="KW-0812">Transmembrane</keyword>
<evidence type="ECO:0000313" key="2">
    <source>
        <dbReference type="EMBL" id="MBP1039471.1"/>
    </source>
</evidence>
<sequence>MKKNTQLLADLSLLGFLLATFIMVVFVGLTSSHLMQNIIFMNLALILALVTYFTNITTGLTLNLVYIFIQGSYALYQILAKKDQIFILPTYFWLVMTPIFSALVFALTYQMRQLQKENTLLQAQSLKLGIIDAKSKLRNLTAFNDDAQVFMDAARRLGLENYLIVFQMKFWKEVEKMLSAEEKQEVIRLTVDAINASRGDSGIIYILDEVEMTFGVLIFKEEALIEELINNFRSLYSTSTHEFSTLHRIQLEIKIAYSHYEPEAMPTPYSYLRAAIKELEYDV</sequence>
<evidence type="ECO:0000313" key="3">
    <source>
        <dbReference type="Proteomes" id="UP000674938"/>
    </source>
</evidence>
<dbReference type="Proteomes" id="UP000674938">
    <property type="component" value="Unassembled WGS sequence"/>
</dbReference>
<reference evidence="2" key="1">
    <citation type="submission" date="2020-12" db="EMBL/GenBank/DDBJ databases">
        <title>Vagococcus allomyrinae sp. nov. and Enterococcus lavae sp. nov., isolated from the larvae of Allomyrina dichotoma.</title>
        <authorList>
            <person name="Lee S.D."/>
        </authorList>
    </citation>
    <scope>NUCLEOTIDE SEQUENCE</scope>
    <source>
        <strain evidence="2">BWB3-3</strain>
    </source>
</reference>